<dbReference type="CDD" id="cd00851">
    <property type="entry name" value="MTH1175"/>
    <property type="match status" value="1"/>
</dbReference>
<dbReference type="RefSeq" id="WP_084052803.1">
    <property type="nucleotide sequence ID" value="NZ_FWWT01000015.1"/>
</dbReference>
<dbReference type="Proteomes" id="UP000192731">
    <property type="component" value="Unassembled WGS sequence"/>
</dbReference>
<accession>A0A1W1V420</accession>
<reference evidence="2 3" key="1">
    <citation type="submission" date="2017-04" db="EMBL/GenBank/DDBJ databases">
        <authorList>
            <person name="Afonso C.L."/>
            <person name="Miller P.J."/>
            <person name="Scott M.A."/>
            <person name="Spackman E."/>
            <person name="Goraichik I."/>
            <person name="Dimitrov K.M."/>
            <person name="Suarez D.L."/>
            <person name="Swayne D.E."/>
        </authorList>
    </citation>
    <scope>NUCLEOTIDE SEQUENCE [LARGE SCALE GENOMIC DNA]</scope>
    <source>
        <strain evidence="2 3">DSM 11270</strain>
    </source>
</reference>
<sequence length="112" mass="12112">MKIAIPVANELLCMHFGHCEQFAMLDVNEETKQIKGKEMITPPPHEPGLLPVWIKDQGVDLVLAGGMGKKAQELLAERGIKVVVGAPSGTPEEIALAYLNKELVTGQNACDH</sequence>
<dbReference type="PANTHER" id="PTHR42983:SF1">
    <property type="entry name" value="IRON-MOLYBDENUM PROTEIN"/>
    <property type="match status" value="1"/>
</dbReference>
<dbReference type="EMBL" id="FWWT01000015">
    <property type="protein sequence ID" value="SMB88030.1"/>
    <property type="molecule type" value="Genomic_DNA"/>
</dbReference>
<proteinExistence type="predicted"/>
<evidence type="ECO:0000313" key="3">
    <source>
        <dbReference type="Proteomes" id="UP000192731"/>
    </source>
</evidence>
<keyword evidence="3" id="KW-1185">Reference proteome</keyword>
<dbReference type="InterPro" id="IPR003731">
    <property type="entry name" value="Di-Nase_FeMo-co_biosynth"/>
</dbReference>
<dbReference type="PANTHER" id="PTHR42983">
    <property type="entry name" value="DINITROGENASE IRON-MOLYBDENUM COFACTOR PROTEIN-RELATED"/>
    <property type="match status" value="1"/>
</dbReference>
<evidence type="ECO:0000259" key="1">
    <source>
        <dbReference type="Pfam" id="PF02579"/>
    </source>
</evidence>
<gene>
    <name evidence="2" type="ORF">SAMN00017405_1820</name>
</gene>
<dbReference type="InterPro" id="IPR036105">
    <property type="entry name" value="DiNase_FeMo-co_biosyn_sf"/>
</dbReference>
<organism evidence="2 3">
    <name type="scientific">Desulfonispora thiosulfatigenes DSM 11270</name>
    <dbReference type="NCBI Taxonomy" id="656914"/>
    <lineage>
        <taxon>Bacteria</taxon>
        <taxon>Bacillati</taxon>
        <taxon>Bacillota</taxon>
        <taxon>Clostridia</taxon>
        <taxon>Eubacteriales</taxon>
        <taxon>Peptococcaceae</taxon>
        <taxon>Desulfonispora</taxon>
    </lineage>
</organism>
<dbReference type="Pfam" id="PF02579">
    <property type="entry name" value="Nitro_FeMo-Co"/>
    <property type="match status" value="1"/>
</dbReference>
<dbReference type="AlphaFoldDB" id="A0A1W1V420"/>
<feature type="domain" description="Dinitrogenase iron-molybdenum cofactor biosynthesis" evidence="1">
    <location>
        <begin position="10"/>
        <end position="99"/>
    </location>
</feature>
<dbReference type="Gene3D" id="3.30.420.130">
    <property type="entry name" value="Dinitrogenase iron-molybdenum cofactor biosynthesis domain"/>
    <property type="match status" value="1"/>
</dbReference>
<dbReference type="SUPFAM" id="SSF53146">
    <property type="entry name" value="Nitrogenase accessory factor-like"/>
    <property type="match status" value="1"/>
</dbReference>
<dbReference type="OrthoDB" id="280278at2"/>
<dbReference type="STRING" id="656914.SAMN00017405_1820"/>
<name>A0A1W1V420_DESTI</name>
<dbReference type="InterPro" id="IPR033913">
    <property type="entry name" value="MTH1175_dom"/>
</dbReference>
<protein>
    <submittedName>
        <fullName evidence="2">Predicted Fe-Mo cluster-binding protein, NifX family</fullName>
    </submittedName>
</protein>
<evidence type="ECO:0000313" key="2">
    <source>
        <dbReference type="EMBL" id="SMB88030.1"/>
    </source>
</evidence>